<dbReference type="GO" id="GO:0016020">
    <property type="term" value="C:membrane"/>
    <property type="evidence" value="ECO:0007669"/>
    <property type="project" value="UniProtKB-SubCell"/>
</dbReference>
<evidence type="ECO:0000256" key="2">
    <source>
        <dbReference type="ARBA" id="ARBA00007104"/>
    </source>
</evidence>
<dbReference type="AlphaFoldDB" id="A0A7S3L4U0"/>
<reference evidence="10" key="1">
    <citation type="submission" date="2021-01" db="EMBL/GenBank/DDBJ databases">
        <authorList>
            <person name="Corre E."/>
            <person name="Pelletier E."/>
            <person name="Niang G."/>
            <person name="Scheremetjew M."/>
            <person name="Finn R."/>
            <person name="Kale V."/>
            <person name="Holt S."/>
            <person name="Cochrane G."/>
            <person name="Meng A."/>
            <person name="Brown T."/>
            <person name="Cohen L."/>
        </authorList>
    </citation>
    <scope>NUCLEOTIDE SEQUENCE</scope>
    <source>
        <strain evidence="10">CCMP127</strain>
    </source>
</reference>
<evidence type="ECO:0000256" key="6">
    <source>
        <dbReference type="ARBA" id="ARBA00023136"/>
    </source>
</evidence>
<evidence type="ECO:0000259" key="9">
    <source>
        <dbReference type="SMART" id="SM01190"/>
    </source>
</evidence>
<evidence type="ECO:0000313" key="10">
    <source>
        <dbReference type="EMBL" id="CAE0411802.1"/>
    </source>
</evidence>
<evidence type="ECO:0000256" key="3">
    <source>
        <dbReference type="ARBA" id="ARBA00022692"/>
    </source>
</evidence>
<dbReference type="InterPro" id="IPR015720">
    <property type="entry name" value="Emp24-like"/>
</dbReference>
<evidence type="ECO:0000256" key="7">
    <source>
        <dbReference type="SAM" id="Phobius"/>
    </source>
</evidence>
<feature type="transmembrane region" description="Helical" evidence="7">
    <location>
        <begin position="208"/>
        <end position="230"/>
    </location>
</feature>
<evidence type="ECO:0000256" key="8">
    <source>
        <dbReference type="SAM" id="SignalP"/>
    </source>
</evidence>
<evidence type="ECO:0000256" key="4">
    <source>
        <dbReference type="ARBA" id="ARBA00022729"/>
    </source>
</evidence>
<organism evidence="10">
    <name type="scientific">Amphora coffeiformis</name>
    <dbReference type="NCBI Taxonomy" id="265554"/>
    <lineage>
        <taxon>Eukaryota</taxon>
        <taxon>Sar</taxon>
        <taxon>Stramenopiles</taxon>
        <taxon>Ochrophyta</taxon>
        <taxon>Bacillariophyta</taxon>
        <taxon>Bacillariophyceae</taxon>
        <taxon>Bacillariophycidae</taxon>
        <taxon>Thalassiophysales</taxon>
        <taxon>Catenulaceae</taxon>
        <taxon>Amphora</taxon>
    </lineage>
</organism>
<evidence type="ECO:0000256" key="1">
    <source>
        <dbReference type="ARBA" id="ARBA00004479"/>
    </source>
</evidence>
<feature type="signal peptide" evidence="8">
    <location>
        <begin position="1"/>
        <end position="37"/>
    </location>
</feature>
<keyword evidence="4 8" id="KW-0732">Signal</keyword>
<dbReference type="SMART" id="SM01190">
    <property type="entry name" value="EMP24_GP25L"/>
    <property type="match status" value="1"/>
</dbReference>
<protein>
    <recommendedName>
        <fullName evidence="9">GOLD domain-containing protein</fullName>
    </recommendedName>
</protein>
<dbReference type="InterPro" id="IPR009038">
    <property type="entry name" value="GOLD_dom"/>
</dbReference>
<proteinExistence type="inferred from homology"/>
<keyword evidence="6 7" id="KW-0472">Membrane</keyword>
<keyword evidence="5 7" id="KW-1133">Transmembrane helix</keyword>
<accession>A0A7S3L4U0</accession>
<feature type="domain" description="GOLD" evidence="9">
    <location>
        <begin position="37"/>
        <end position="235"/>
    </location>
</feature>
<feature type="chain" id="PRO_5030666085" description="GOLD domain-containing protein" evidence="8">
    <location>
        <begin position="38"/>
        <end position="240"/>
    </location>
</feature>
<keyword evidence="3 7" id="KW-0812">Transmembrane</keyword>
<sequence length="240" mass="27635">MTMEGFQIFRDNRRRWWPASWLLLMMFMLSLPHGASTLTFKIEPYMDECFLMHTPKIDVKLFISGSYEMVSDQSLSGEPILVYVMDGTTDELLYQSKPARGGRGNFRVAVNPSQKYWLCVQNSSHGPEDEDGEHPDNLARTVGLRYRLEMNGEPAVDPLDPNNQKVAKWLENAGDVNRELANLLDHFAYAKRRESDQREITEATFSEILTWTAVEAGAVCAVALGQIFYFRMFLEKKRYM</sequence>
<name>A0A7S3L4U0_9STRA</name>
<dbReference type="Pfam" id="PF01105">
    <property type="entry name" value="EMP24_GP25L"/>
    <property type="match status" value="1"/>
</dbReference>
<comment type="subcellular location">
    <subcellularLocation>
        <location evidence="1">Membrane</location>
        <topology evidence="1">Single-pass type I membrane protein</topology>
    </subcellularLocation>
</comment>
<gene>
    <name evidence="10" type="ORF">ACOF00016_LOCUS9088</name>
</gene>
<dbReference type="PANTHER" id="PTHR22811">
    <property type="entry name" value="TRANSMEMBRANE EMP24 DOMAIN-CONTAINING PROTEIN"/>
    <property type="match status" value="1"/>
</dbReference>
<comment type="similarity">
    <text evidence="2">Belongs to the EMP24/GP25L family.</text>
</comment>
<dbReference type="EMBL" id="HBIM01010946">
    <property type="protein sequence ID" value="CAE0411802.1"/>
    <property type="molecule type" value="Transcribed_RNA"/>
</dbReference>
<evidence type="ECO:0000256" key="5">
    <source>
        <dbReference type="ARBA" id="ARBA00022989"/>
    </source>
</evidence>